<evidence type="ECO:0000256" key="5">
    <source>
        <dbReference type="ARBA" id="ARBA00023237"/>
    </source>
</evidence>
<evidence type="ECO:0000256" key="6">
    <source>
        <dbReference type="ARBA" id="ARBA00023288"/>
    </source>
</evidence>
<evidence type="ECO:0000313" key="12">
    <source>
        <dbReference type="EMBL" id="QKI89600.1"/>
    </source>
</evidence>
<organism evidence="12 13">
    <name type="scientific">Thiomicrorhabdus xiamenensis</name>
    <dbReference type="NCBI Taxonomy" id="2739063"/>
    <lineage>
        <taxon>Bacteria</taxon>
        <taxon>Pseudomonadati</taxon>
        <taxon>Pseudomonadota</taxon>
        <taxon>Gammaproteobacteria</taxon>
        <taxon>Thiotrichales</taxon>
        <taxon>Piscirickettsiaceae</taxon>
        <taxon>Thiomicrorhabdus</taxon>
    </lineage>
</organism>
<keyword evidence="4 8" id="KW-0564">Palmitate</keyword>
<keyword evidence="1 8" id="KW-0132">Cell division</keyword>
<dbReference type="SUPFAM" id="SSF103088">
    <property type="entry name" value="OmpA-like"/>
    <property type="match status" value="1"/>
</dbReference>
<evidence type="ECO:0000256" key="10">
    <source>
        <dbReference type="SAM" id="SignalP"/>
    </source>
</evidence>
<dbReference type="InterPro" id="IPR039001">
    <property type="entry name" value="Pal"/>
</dbReference>
<comment type="subcellular location">
    <subcellularLocation>
        <location evidence="8">Cell outer membrane</location>
        <topology evidence="8">Lipid-anchor</topology>
    </subcellularLocation>
</comment>
<feature type="region of interest" description="Disordered" evidence="9">
    <location>
        <begin position="31"/>
        <end position="62"/>
    </location>
</feature>
<keyword evidence="5 8" id="KW-0998">Cell outer membrane</keyword>
<dbReference type="HAMAP" id="MF_02204">
    <property type="entry name" value="Pal"/>
    <property type="match status" value="1"/>
</dbReference>
<dbReference type="InterPro" id="IPR036737">
    <property type="entry name" value="OmpA-like_sf"/>
</dbReference>
<comment type="subunit">
    <text evidence="8">The Tol-Pal system is composed of five core proteins: the inner membrane proteins TolA, TolQ and TolR, the periplasmic protein TolB and the outer membrane protein Pal. They form a network linking the inner and outer membranes and the peptidoglycan layer.</text>
</comment>
<comment type="similarity">
    <text evidence="8">Belongs to the Pal lipoprotein family.</text>
</comment>
<keyword evidence="6 8" id="KW-0449">Lipoprotein</keyword>
<evidence type="ECO:0000256" key="4">
    <source>
        <dbReference type="ARBA" id="ARBA00023139"/>
    </source>
</evidence>
<dbReference type="PRINTS" id="PR01021">
    <property type="entry name" value="OMPADOMAIN"/>
</dbReference>
<dbReference type="PANTHER" id="PTHR30329:SF21">
    <property type="entry name" value="LIPOPROTEIN YIAD-RELATED"/>
    <property type="match status" value="1"/>
</dbReference>
<dbReference type="NCBIfam" id="TIGR02802">
    <property type="entry name" value="Pal_lipo"/>
    <property type="match status" value="1"/>
</dbReference>
<evidence type="ECO:0000313" key="13">
    <source>
        <dbReference type="Proteomes" id="UP000504724"/>
    </source>
</evidence>
<dbReference type="CDD" id="cd07185">
    <property type="entry name" value="OmpA_C-like"/>
    <property type="match status" value="1"/>
</dbReference>
<dbReference type="InterPro" id="IPR006665">
    <property type="entry name" value="OmpA-like"/>
</dbReference>
<feature type="signal peptide" evidence="10">
    <location>
        <begin position="1"/>
        <end position="21"/>
    </location>
</feature>
<feature type="compositionally biased region" description="Low complexity" evidence="9">
    <location>
        <begin position="38"/>
        <end position="58"/>
    </location>
</feature>
<dbReference type="Gene3D" id="3.30.1330.60">
    <property type="entry name" value="OmpA-like domain"/>
    <property type="match status" value="1"/>
</dbReference>
<evidence type="ECO:0000256" key="8">
    <source>
        <dbReference type="HAMAP-Rule" id="MF_02204"/>
    </source>
</evidence>
<evidence type="ECO:0000256" key="3">
    <source>
        <dbReference type="ARBA" id="ARBA00023136"/>
    </source>
</evidence>
<evidence type="ECO:0000256" key="2">
    <source>
        <dbReference type="ARBA" id="ARBA00022729"/>
    </source>
</evidence>
<name>A0A7D4SIF1_9GAMM</name>
<dbReference type="InterPro" id="IPR006664">
    <property type="entry name" value="OMP_bac"/>
</dbReference>
<feature type="chain" id="PRO_5028886900" description="Peptidoglycan-associated lipoprotein" evidence="10">
    <location>
        <begin position="22"/>
        <end position="182"/>
    </location>
</feature>
<proteinExistence type="inferred from homology"/>
<dbReference type="KEGG" id="txa:HQN79_08475"/>
<dbReference type="EMBL" id="CP054020">
    <property type="protein sequence ID" value="QKI89600.1"/>
    <property type="molecule type" value="Genomic_DNA"/>
</dbReference>
<dbReference type="Pfam" id="PF00691">
    <property type="entry name" value="OmpA"/>
    <property type="match status" value="1"/>
</dbReference>
<feature type="domain" description="OmpA-like" evidence="11">
    <location>
        <begin position="69"/>
        <end position="182"/>
    </location>
</feature>
<evidence type="ECO:0000256" key="7">
    <source>
        <dbReference type="ARBA" id="ARBA00023306"/>
    </source>
</evidence>
<reference evidence="12 13" key="1">
    <citation type="submission" date="2020-05" db="EMBL/GenBank/DDBJ databases">
        <title>Thiomicrorhabdus sediminis sp.nov. and Thiomicrorhabdus xiamenensis sp.nov., novel sulfur-oxidizing bacteria isolated from coastal sediment.</title>
        <authorList>
            <person name="Liu X."/>
        </authorList>
    </citation>
    <scope>NUCLEOTIDE SEQUENCE [LARGE SCALE GENOMIC DNA]</scope>
    <source>
        <strain evidence="12 13">G2</strain>
    </source>
</reference>
<dbReference type="InterPro" id="IPR014169">
    <property type="entry name" value="Pal_lipo_C"/>
</dbReference>
<sequence length="182" mass="19826">MKKYAKLFATALMGSALIGCSATPEVNDNYQYSEPKADGAASTTQSAADQGAQSGATDLDAGKKALTPEQMKALLSGKVIYFEYDRSDIGTEYYDIIKMNAEYLSQNPQAKLTIAGHCDERGSREYNLALGERRALSVKNAIMAEGVSANRINVISFGEDMPVDEGHSEASWSKNRRAEFNY</sequence>
<keyword evidence="2 8" id="KW-0732">Signal</keyword>
<keyword evidence="13" id="KW-1185">Reference proteome</keyword>
<dbReference type="RefSeq" id="WP_173285569.1">
    <property type="nucleotide sequence ID" value="NZ_CP054020.1"/>
</dbReference>
<dbReference type="PROSITE" id="PS51123">
    <property type="entry name" value="OMPA_2"/>
    <property type="match status" value="1"/>
</dbReference>
<comment type="function">
    <text evidence="8">Part of the Tol-Pal system, which plays a role in outer membrane invagination during cell division and is important for maintaining outer membrane integrity.</text>
</comment>
<keyword evidence="3 8" id="KW-0472">Membrane</keyword>
<dbReference type="Proteomes" id="UP000504724">
    <property type="component" value="Chromosome"/>
</dbReference>
<dbReference type="AlphaFoldDB" id="A0A7D4SIF1"/>
<dbReference type="PANTHER" id="PTHR30329">
    <property type="entry name" value="STATOR ELEMENT OF FLAGELLAR MOTOR COMPLEX"/>
    <property type="match status" value="1"/>
</dbReference>
<evidence type="ECO:0000256" key="1">
    <source>
        <dbReference type="ARBA" id="ARBA00022618"/>
    </source>
</evidence>
<dbReference type="InterPro" id="IPR050330">
    <property type="entry name" value="Bact_OuterMem_StrucFunc"/>
</dbReference>
<keyword evidence="7 8" id="KW-0131">Cell cycle</keyword>
<dbReference type="PROSITE" id="PS51257">
    <property type="entry name" value="PROKAR_LIPOPROTEIN"/>
    <property type="match status" value="1"/>
</dbReference>
<dbReference type="GO" id="GO:0051301">
    <property type="term" value="P:cell division"/>
    <property type="evidence" value="ECO:0007669"/>
    <property type="project" value="UniProtKB-UniRule"/>
</dbReference>
<protein>
    <recommendedName>
        <fullName evidence="8">Peptidoglycan-associated lipoprotein</fullName>
        <shortName evidence="8">PAL</shortName>
    </recommendedName>
</protein>
<accession>A0A7D4SIF1</accession>
<evidence type="ECO:0000259" key="11">
    <source>
        <dbReference type="PROSITE" id="PS51123"/>
    </source>
</evidence>
<evidence type="ECO:0000256" key="9">
    <source>
        <dbReference type="SAM" id="MobiDB-lite"/>
    </source>
</evidence>
<dbReference type="GO" id="GO:0009279">
    <property type="term" value="C:cell outer membrane"/>
    <property type="evidence" value="ECO:0007669"/>
    <property type="project" value="UniProtKB-SubCell"/>
</dbReference>
<gene>
    <name evidence="8 12" type="primary">pal</name>
    <name evidence="12" type="ORF">HQN79_08475</name>
</gene>